<keyword evidence="3" id="KW-0378">Hydrolase</keyword>
<reference evidence="8 9" key="1">
    <citation type="submission" date="2011-07" db="EMBL/GenBank/DDBJ databases">
        <authorList>
            <person name="Coyne R."/>
            <person name="Brami D."/>
            <person name="Johnson J."/>
            <person name="Hostetler J."/>
            <person name="Hannick L."/>
            <person name="Clark T."/>
            <person name="Cassidy-Hanley D."/>
            <person name="Inman J."/>
        </authorList>
    </citation>
    <scope>NUCLEOTIDE SEQUENCE [LARGE SCALE GENOMIC DNA]</scope>
    <source>
        <strain evidence="8 9">G5</strain>
    </source>
</reference>
<dbReference type="Pfam" id="PF00768">
    <property type="entry name" value="Peptidase_S11"/>
    <property type="match status" value="1"/>
</dbReference>
<evidence type="ECO:0000256" key="5">
    <source>
        <dbReference type="ARBA" id="ARBA00022984"/>
    </source>
</evidence>
<dbReference type="InterPro" id="IPR012338">
    <property type="entry name" value="Beta-lactam/transpept-like"/>
</dbReference>
<dbReference type="SUPFAM" id="SSF56601">
    <property type="entry name" value="beta-lactamase/transpeptidase-like"/>
    <property type="match status" value="1"/>
</dbReference>
<keyword evidence="5" id="KW-0573">Peptidoglycan synthesis</keyword>
<dbReference type="PANTHER" id="PTHR21581:SF6">
    <property type="entry name" value="TRAFFICKING PROTEIN PARTICLE COMPLEX SUBUNIT 12"/>
    <property type="match status" value="1"/>
</dbReference>
<dbReference type="InterPro" id="IPR018044">
    <property type="entry name" value="Peptidase_S11"/>
</dbReference>
<accession>G0QUT8</accession>
<dbReference type="Gene3D" id="3.40.710.10">
    <property type="entry name" value="DD-peptidase/beta-lactamase superfamily"/>
    <property type="match status" value="1"/>
</dbReference>
<evidence type="ECO:0000256" key="4">
    <source>
        <dbReference type="ARBA" id="ARBA00022960"/>
    </source>
</evidence>
<evidence type="ECO:0000256" key="1">
    <source>
        <dbReference type="ARBA" id="ARBA00007164"/>
    </source>
</evidence>
<dbReference type="RefSeq" id="XP_004034504.1">
    <property type="nucleotide sequence ID" value="XM_004034456.1"/>
</dbReference>
<dbReference type="InterPro" id="IPR001967">
    <property type="entry name" value="Peptidase_S11_N"/>
</dbReference>
<gene>
    <name evidence="8" type="ORF">IMG5_119300</name>
</gene>
<dbReference type="AlphaFoldDB" id="G0QUT8"/>
<dbReference type="GO" id="GO:0009002">
    <property type="term" value="F:serine-type D-Ala-D-Ala carboxypeptidase activity"/>
    <property type="evidence" value="ECO:0007669"/>
    <property type="project" value="InterPro"/>
</dbReference>
<sequence length="548" mass="64371">MEINNEKSNLNITQVFNTKKKTQQRTQSAIITKSQKNKIKNTDQAQTVQQLKEIQNIQTQKCIKKKKKKKIQKKKKKQEQNINQKQPISALCWSIHNAQNGNMLFSKMGQEIREMASLTKMMTLYVSYQLALQFKINIEQEKILVPKQATLIGGTSACLQENDYLSIKDLYYGLMLPSGNDAAITLANYFGYLLFKKKNNKKLYDIQANIYKFVKIMNKYGTKFLLKDTQFSNVHGLPSKSNRSCCFDMSKVAYLCIRIPIFKVIFNTKNYVCDIYESFKNQIRTIQWVNTNKLLWELSGEYQGLKTGFTDNAGHCLCLYYVNKQDISIQLIITVLCSKNAQKRFYDAENLAKWAVGQIKQQNQKVNQIGRNIRSSNTLNNSQYLKKNGLRGEQSLFLYNNNYHKPVIIQKNINEDQFNNVGLLKNSYKQQINYLKKNQQIIKIQNFSNNINDYFSKEKMEQLKIEKSQKQINNQNYQSQEQKKNTSQENLNKSFEKIQFDKKFFKQNNKSQKQNINNNFFQINIKKYKNIANKIKNIQQQQQQQQQQ</sequence>
<dbReference type="PANTHER" id="PTHR21581">
    <property type="entry name" value="D-ALANYL-D-ALANINE CARBOXYPEPTIDASE"/>
    <property type="match status" value="1"/>
</dbReference>
<name>G0QUT8_ICHMU</name>
<keyword evidence="9" id="KW-1185">Reference proteome</keyword>
<dbReference type="OrthoDB" id="10254188at2759"/>
<keyword evidence="4" id="KW-0133">Cell shape</keyword>
<dbReference type="Proteomes" id="UP000008983">
    <property type="component" value="Unassembled WGS sequence"/>
</dbReference>
<evidence type="ECO:0000256" key="6">
    <source>
        <dbReference type="ARBA" id="ARBA00023316"/>
    </source>
</evidence>
<protein>
    <recommendedName>
        <fullName evidence="7">Peptidase S11 D-alanyl-D-alanine carboxypeptidase A N-terminal domain-containing protein</fullName>
    </recommendedName>
</protein>
<dbReference type="EMBL" id="GL983922">
    <property type="protein sequence ID" value="EGR31018.1"/>
    <property type="molecule type" value="Genomic_DNA"/>
</dbReference>
<keyword evidence="6" id="KW-0961">Cell wall biogenesis/degradation</keyword>
<evidence type="ECO:0000256" key="2">
    <source>
        <dbReference type="ARBA" id="ARBA00022729"/>
    </source>
</evidence>
<comment type="similarity">
    <text evidence="1">Belongs to the peptidase S11 family.</text>
</comment>
<dbReference type="OMA" id="FHQVISC"/>
<dbReference type="eggNOG" id="ENOG502SNZ1">
    <property type="taxonomic scope" value="Eukaryota"/>
</dbReference>
<feature type="domain" description="Peptidase S11 D-alanyl-D-alanine carboxypeptidase A N-terminal" evidence="7">
    <location>
        <begin position="82"/>
        <end position="325"/>
    </location>
</feature>
<evidence type="ECO:0000313" key="8">
    <source>
        <dbReference type="EMBL" id="EGR31018.1"/>
    </source>
</evidence>
<evidence type="ECO:0000313" key="9">
    <source>
        <dbReference type="Proteomes" id="UP000008983"/>
    </source>
</evidence>
<dbReference type="InParanoid" id="G0QUT8"/>
<proteinExistence type="inferred from homology"/>
<evidence type="ECO:0000259" key="7">
    <source>
        <dbReference type="Pfam" id="PF00768"/>
    </source>
</evidence>
<keyword evidence="2" id="KW-0732">Signal</keyword>
<dbReference type="GO" id="GO:0071555">
    <property type="term" value="P:cell wall organization"/>
    <property type="evidence" value="ECO:0007669"/>
    <property type="project" value="UniProtKB-KW"/>
</dbReference>
<dbReference type="GeneID" id="14907144"/>
<organism evidence="8 9">
    <name type="scientific">Ichthyophthirius multifiliis</name>
    <name type="common">White spot disease agent</name>
    <name type="synonym">Ich</name>
    <dbReference type="NCBI Taxonomy" id="5932"/>
    <lineage>
        <taxon>Eukaryota</taxon>
        <taxon>Sar</taxon>
        <taxon>Alveolata</taxon>
        <taxon>Ciliophora</taxon>
        <taxon>Intramacronucleata</taxon>
        <taxon>Oligohymenophorea</taxon>
        <taxon>Hymenostomatida</taxon>
        <taxon>Ophryoglenina</taxon>
        <taxon>Ichthyophthirius</taxon>
    </lineage>
</organism>
<evidence type="ECO:0000256" key="3">
    <source>
        <dbReference type="ARBA" id="ARBA00022801"/>
    </source>
</evidence>
<dbReference type="PRINTS" id="PR00725">
    <property type="entry name" value="DADACBPTASE1"/>
</dbReference>
<dbReference type="GO" id="GO:0008360">
    <property type="term" value="P:regulation of cell shape"/>
    <property type="evidence" value="ECO:0007669"/>
    <property type="project" value="UniProtKB-KW"/>
</dbReference>
<dbReference type="GO" id="GO:0006508">
    <property type="term" value="P:proteolysis"/>
    <property type="evidence" value="ECO:0007669"/>
    <property type="project" value="InterPro"/>
</dbReference>